<name>A0A1V8TQN6_9PEZI</name>
<reference evidence="3" key="1">
    <citation type="submission" date="2017-03" db="EMBL/GenBank/DDBJ databases">
        <title>Genomes of endolithic fungi from Antarctica.</title>
        <authorList>
            <person name="Coleine C."/>
            <person name="Masonjones S."/>
            <person name="Stajich J.E."/>
        </authorList>
    </citation>
    <scope>NUCLEOTIDE SEQUENCE [LARGE SCALE GENOMIC DNA]</scope>
    <source>
        <strain evidence="3">CCFEE 5527</strain>
    </source>
</reference>
<feature type="compositionally biased region" description="Polar residues" evidence="1">
    <location>
        <begin position="1"/>
        <end position="14"/>
    </location>
</feature>
<dbReference type="Proteomes" id="UP000192596">
    <property type="component" value="Unassembled WGS sequence"/>
</dbReference>
<organism evidence="2 3">
    <name type="scientific">Cryoendolithus antarcticus</name>
    <dbReference type="NCBI Taxonomy" id="1507870"/>
    <lineage>
        <taxon>Eukaryota</taxon>
        <taxon>Fungi</taxon>
        <taxon>Dikarya</taxon>
        <taxon>Ascomycota</taxon>
        <taxon>Pezizomycotina</taxon>
        <taxon>Dothideomycetes</taxon>
        <taxon>Dothideomycetidae</taxon>
        <taxon>Cladosporiales</taxon>
        <taxon>Cladosporiaceae</taxon>
        <taxon>Cryoendolithus</taxon>
    </lineage>
</organism>
<feature type="region of interest" description="Disordered" evidence="1">
    <location>
        <begin position="1"/>
        <end position="26"/>
    </location>
</feature>
<sequence>MSSRQAFMTESKPSSPDEKRQEPELSYWSQFKDFVANAFSYCPNPAESESEQEYQRRWILASTQFPEAATHASSVGRSELGEHLRPPMRPEEPHAESSAEVERSSRQRKGKVVGGGDEKNGDVEKAKMK</sequence>
<evidence type="ECO:0000256" key="1">
    <source>
        <dbReference type="SAM" id="MobiDB-lite"/>
    </source>
</evidence>
<dbReference type="InParanoid" id="A0A1V8TQN6"/>
<keyword evidence="3" id="KW-1185">Reference proteome</keyword>
<comment type="caution">
    <text evidence="2">The sequence shown here is derived from an EMBL/GenBank/DDBJ whole genome shotgun (WGS) entry which is preliminary data.</text>
</comment>
<proteinExistence type="predicted"/>
<feature type="compositionally biased region" description="Polar residues" evidence="1">
    <location>
        <begin position="65"/>
        <end position="76"/>
    </location>
</feature>
<dbReference type="AlphaFoldDB" id="A0A1V8TQN6"/>
<protein>
    <submittedName>
        <fullName evidence="2">Uncharacterized protein</fullName>
    </submittedName>
</protein>
<evidence type="ECO:0000313" key="3">
    <source>
        <dbReference type="Proteomes" id="UP000192596"/>
    </source>
</evidence>
<dbReference type="EMBL" id="NAJO01000003">
    <property type="protein sequence ID" value="OQO13706.1"/>
    <property type="molecule type" value="Genomic_DNA"/>
</dbReference>
<gene>
    <name evidence="2" type="ORF">B0A48_01935</name>
</gene>
<evidence type="ECO:0000313" key="2">
    <source>
        <dbReference type="EMBL" id="OQO13706.1"/>
    </source>
</evidence>
<feature type="compositionally biased region" description="Basic and acidic residues" evidence="1">
    <location>
        <begin position="116"/>
        <end position="129"/>
    </location>
</feature>
<feature type="region of interest" description="Disordered" evidence="1">
    <location>
        <begin position="65"/>
        <end position="129"/>
    </location>
</feature>
<feature type="compositionally biased region" description="Basic and acidic residues" evidence="1">
    <location>
        <begin position="79"/>
        <end position="105"/>
    </location>
</feature>
<accession>A0A1V8TQN6</accession>